<evidence type="ECO:0000256" key="1">
    <source>
        <dbReference type="SAM" id="MobiDB-lite"/>
    </source>
</evidence>
<feature type="region of interest" description="Disordered" evidence="1">
    <location>
        <begin position="380"/>
        <end position="400"/>
    </location>
</feature>
<accession>A0A9P0A7J3</accession>
<reference evidence="3" key="1">
    <citation type="submission" date="2021-12" db="EMBL/GenBank/DDBJ databases">
        <authorList>
            <person name="King R."/>
        </authorList>
    </citation>
    <scope>NUCLEOTIDE SEQUENCE</scope>
</reference>
<dbReference type="EMBL" id="OU963863">
    <property type="protein sequence ID" value="CAH0385849.1"/>
    <property type="molecule type" value="Genomic_DNA"/>
</dbReference>
<dbReference type="AlphaFoldDB" id="A0A9P0A7J3"/>
<protein>
    <recommendedName>
        <fullName evidence="2">Mutator-like transposase domain-containing protein</fullName>
    </recommendedName>
</protein>
<keyword evidence="4" id="KW-1185">Reference proteome</keyword>
<evidence type="ECO:0000259" key="2">
    <source>
        <dbReference type="Pfam" id="PF20700"/>
    </source>
</evidence>
<evidence type="ECO:0000313" key="3">
    <source>
        <dbReference type="EMBL" id="CAH0385849.1"/>
    </source>
</evidence>
<dbReference type="Proteomes" id="UP001152759">
    <property type="component" value="Chromosome 2"/>
</dbReference>
<gene>
    <name evidence="3" type="ORF">BEMITA_LOCUS5032</name>
</gene>
<dbReference type="Pfam" id="PF20700">
    <property type="entry name" value="Mutator"/>
    <property type="match status" value="1"/>
</dbReference>
<name>A0A9P0A7J3_BEMTA</name>
<feature type="domain" description="Mutator-like transposase" evidence="2">
    <location>
        <begin position="5"/>
        <end position="307"/>
    </location>
</feature>
<evidence type="ECO:0000313" key="4">
    <source>
        <dbReference type="Proteomes" id="UP001152759"/>
    </source>
</evidence>
<proteinExistence type="predicted"/>
<organism evidence="3 4">
    <name type="scientific">Bemisia tabaci</name>
    <name type="common">Sweetpotato whitefly</name>
    <name type="synonym">Aleurodes tabaci</name>
    <dbReference type="NCBI Taxonomy" id="7038"/>
    <lineage>
        <taxon>Eukaryota</taxon>
        <taxon>Metazoa</taxon>
        <taxon>Ecdysozoa</taxon>
        <taxon>Arthropoda</taxon>
        <taxon>Hexapoda</taxon>
        <taxon>Insecta</taxon>
        <taxon>Pterygota</taxon>
        <taxon>Neoptera</taxon>
        <taxon>Paraneoptera</taxon>
        <taxon>Hemiptera</taxon>
        <taxon>Sternorrhyncha</taxon>
        <taxon>Aleyrodoidea</taxon>
        <taxon>Aleyrodidae</taxon>
        <taxon>Aleyrodinae</taxon>
        <taxon>Bemisia</taxon>
    </lineage>
</organism>
<sequence length="400" mass="44734">MINTACSQCNNSVKLSNSSALPSKKSDINVRFVYAMRCIGKEEEAAKTFCGIKNLPSPPSFKRYTKVLTDSAKSVCQESMKEATEQAVQENDGNRDITASFDGTWQNRGHVSQNGVLTVISAGKVLDVAILSKYSRCSKRLEKQHLPNCCANYQGTSGGMETHGVTQLCQRSEELYNVRYKYYLGDGDSPAFSTVQSLKPYGDDCIMEKLACVGHVQKRMGTRLRKLKSDMGKRQLSDGKTLGGRGRLTLDAIKTIQTYYGLAIRRNTSSLVSMKRAVWAEYFHIASTDENPSHGMCPKADDKDCWCKYQKAVVNKEDYKHADHLHLPQAVMEKLGMKPGFNCVTIMKKIDKARIFKAEKAMQEIAKKCRLRISSAKRKLEDAFEEEEDPDKPSYGAGLH</sequence>
<dbReference type="InterPro" id="IPR049012">
    <property type="entry name" value="Mutator_transp_dom"/>
</dbReference>